<proteinExistence type="predicted"/>
<feature type="compositionally biased region" description="Polar residues" evidence="1">
    <location>
        <begin position="7"/>
        <end position="19"/>
    </location>
</feature>
<dbReference type="Proteomes" id="UP000053789">
    <property type="component" value="Unassembled WGS sequence"/>
</dbReference>
<dbReference type="HOGENOM" id="CLU_1695275_0_0_1"/>
<dbReference type="RefSeq" id="XP_016616215.1">
    <property type="nucleotide sequence ID" value="XM_016767423.1"/>
</dbReference>
<evidence type="ECO:0000313" key="2">
    <source>
        <dbReference type="EMBL" id="KIW89546.1"/>
    </source>
</evidence>
<evidence type="ECO:0000313" key="3">
    <source>
        <dbReference type="Proteomes" id="UP000053789"/>
    </source>
</evidence>
<dbReference type="GeneID" id="27702630"/>
<gene>
    <name evidence="2" type="ORF">Z519_09702</name>
</gene>
<protein>
    <submittedName>
        <fullName evidence="2">Uncharacterized protein</fullName>
    </submittedName>
</protein>
<reference evidence="2" key="1">
    <citation type="submission" date="2015-01" db="EMBL/GenBank/DDBJ databases">
        <title>The Genome Sequence of Cladophialophora bantiana CBS 173.52.</title>
        <authorList>
            <consortium name="The Broad Institute Genomics Platform"/>
            <person name="Cuomo C."/>
            <person name="de Hoog S."/>
            <person name="Gorbushina A."/>
            <person name="Stielow B."/>
            <person name="Teixiera M."/>
            <person name="Abouelleil A."/>
            <person name="Chapman S.B."/>
            <person name="Priest M."/>
            <person name="Young S.K."/>
            <person name="Wortman J."/>
            <person name="Nusbaum C."/>
            <person name="Birren B."/>
        </authorList>
    </citation>
    <scope>NUCLEOTIDE SEQUENCE [LARGE SCALE GENOMIC DNA]</scope>
    <source>
        <strain evidence="2">CBS 173.52</strain>
    </source>
</reference>
<dbReference type="EMBL" id="KN846995">
    <property type="protein sequence ID" value="KIW89546.1"/>
    <property type="molecule type" value="Genomic_DNA"/>
</dbReference>
<organism evidence="2 3">
    <name type="scientific">Cladophialophora bantiana (strain ATCC 10958 / CBS 173.52 / CDC B-1940 / NIH 8579)</name>
    <name type="common">Xylohypha bantiana</name>
    <dbReference type="NCBI Taxonomy" id="1442370"/>
    <lineage>
        <taxon>Eukaryota</taxon>
        <taxon>Fungi</taxon>
        <taxon>Dikarya</taxon>
        <taxon>Ascomycota</taxon>
        <taxon>Pezizomycotina</taxon>
        <taxon>Eurotiomycetes</taxon>
        <taxon>Chaetothyriomycetidae</taxon>
        <taxon>Chaetothyriales</taxon>
        <taxon>Herpotrichiellaceae</taxon>
        <taxon>Cladophialophora</taxon>
    </lineage>
</organism>
<feature type="region of interest" description="Disordered" evidence="1">
    <location>
        <begin position="1"/>
        <end position="37"/>
    </location>
</feature>
<dbReference type="AlphaFoldDB" id="A0A0D2EHN2"/>
<evidence type="ECO:0000256" key="1">
    <source>
        <dbReference type="SAM" id="MobiDB-lite"/>
    </source>
</evidence>
<sequence length="155" mass="17319">MEYQFKDPSSSTRSRTADPSSKKHQMPLSRKSSRRNGPAGIVLVQADATMIRRLIWIVSHRFKREVSPLPWEPAPKHWRENPDSLVPPTSPARSGTLRFMVLFSFSVTSSVSGAGVQTPVEELNVGRIGDAKRPSTGVFETGKFVRGFPRVQRES</sequence>
<keyword evidence="3" id="KW-1185">Reference proteome</keyword>
<name>A0A0D2EHN2_CLAB1</name>
<dbReference type="VEuPathDB" id="FungiDB:Z519_09702"/>
<accession>A0A0D2EHN2</accession>